<evidence type="ECO:0000313" key="1">
    <source>
        <dbReference type="EMBL" id="VAV99251.1"/>
    </source>
</evidence>
<gene>
    <name evidence="1" type="ORF">MNBD_ALPHA05-2290</name>
</gene>
<protein>
    <recommendedName>
        <fullName evidence="2">3-oxoacyl-[acyl-carrier protein] reductase</fullName>
    </recommendedName>
</protein>
<accession>A0A3B0S8R3</accession>
<dbReference type="EMBL" id="UOEH01000269">
    <property type="protein sequence ID" value="VAV99251.1"/>
    <property type="molecule type" value="Genomic_DNA"/>
</dbReference>
<name>A0A3B0S8R3_9ZZZZ</name>
<sequence>AGVQTDILSDFLTSFGEQSAARIRAIGIATPSDIASAIAFLVSDQSAWIKSAIIPVDGGASAMAAANKFGFVAGE</sequence>
<dbReference type="SUPFAM" id="SSF51735">
    <property type="entry name" value="NAD(P)-binding Rossmann-fold domains"/>
    <property type="match status" value="1"/>
</dbReference>
<dbReference type="InterPro" id="IPR002347">
    <property type="entry name" value="SDR_fam"/>
</dbReference>
<reference evidence="1" key="1">
    <citation type="submission" date="2018-06" db="EMBL/GenBank/DDBJ databases">
        <authorList>
            <person name="Zhirakovskaya E."/>
        </authorList>
    </citation>
    <scope>NUCLEOTIDE SEQUENCE</scope>
</reference>
<dbReference type="Gene3D" id="3.40.50.720">
    <property type="entry name" value="NAD(P)-binding Rossmann-like Domain"/>
    <property type="match status" value="1"/>
</dbReference>
<dbReference type="InterPro" id="IPR036291">
    <property type="entry name" value="NAD(P)-bd_dom_sf"/>
</dbReference>
<proteinExistence type="predicted"/>
<evidence type="ECO:0008006" key="2">
    <source>
        <dbReference type="Google" id="ProtNLM"/>
    </source>
</evidence>
<feature type="non-terminal residue" evidence="1">
    <location>
        <position position="1"/>
    </location>
</feature>
<dbReference type="Pfam" id="PF13561">
    <property type="entry name" value="adh_short_C2"/>
    <property type="match status" value="1"/>
</dbReference>
<organism evidence="1">
    <name type="scientific">hydrothermal vent metagenome</name>
    <dbReference type="NCBI Taxonomy" id="652676"/>
    <lineage>
        <taxon>unclassified sequences</taxon>
        <taxon>metagenomes</taxon>
        <taxon>ecological metagenomes</taxon>
    </lineage>
</organism>
<dbReference type="AlphaFoldDB" id="A0A3B0S8R3"/>